<feature type="DNA-binding region" description="OmpR/PhoB-type" evidence="7">
    <location>
        <begin position="139"/>
        <end position="238"/>
    </location>
</feature>
<dbReference type="SMART" id="SM00448">
    <property type="entry name" value="REC"/>
    <property type="match status" value="1"/>
</dbReference>
<dbReference type="PANTHER" id="PTHR48111:SF40">
    <property type="entry name" value="PHOSPHATE REGULON TRANSCRIPTIONAL REGULATORY PROTEIN PHOB"/>
    <property type="match status" value="1"/>
</dbReference>
<comment type="caution">
    <text evidence="10">The sequence shown here is derived from an EMBL/GenBank/DDBJ whole genome shotgun (WGS) entry which is preliminary data.</text>
</comment>
<keyword evidence="5" id="KW-0804">Transcription</keyword>
<keyword evidence="1 6" id="KW-0597">Phosphoprotein</keyword>
<evidence type="ECO:0000313" key="11">
    <source>
        <dbReference type="Proteomes" id="UP000659344"/>
    </source>
</evidence>
<organism evidence="10 11">
    <name type="scientific">Paenibacillus segetis</name>
    <dbReference type="NCBI Taxonomy" id="1325360"/>
    <lineage>
        <taxon>Bacteria</taxon>
        <taxon>Bacillati</taxon>
        <taxon>Bacillota</taxon>
        <taxon>Bacilli</taxon>
        <taxon>Bacillales</taxon>
        <taxon>Paenibacillaceae</taxon>
        <taxon>Paenibacillus</taxon>
    </lineage>
</organism>
<dbReference type="InterPro" id="IPR011006">
    <property type="entry name" value="CheY-like_superfamily"/>
</dbReference>
<accession>A0ABQ1YAQ6</accession>
<feature type="domain" description="OmpR/PhoB-type" evidence="9">
    <location>
        <begin position="139"/>
        <end position="238"/>
    </location>
</feature>
<dbReference type="PROSITE" id="PS50110">
    <property type="entry name" value="RESPONSE_REGULATORY"/>
    <property type="match status" value="1"/>
</dbReference>
<dbReference type="SUPFAM" id="SSF52172">
    <property type="entry name" value="CheY-like"/>
    <property type="match status" value="1"/>
</dbReference>
<reference evidence="11" key="1">
    <citation type="journal article" date="2019" name="Int. J. Syst. Evol. Microbiol.">
        <title>The Global Catalogue of Microorganisms (GCM) 10K type strain sequencing project: providing services to taxonomists for standard genome sequencing and annotation.</title>
        <authorList>
            <consortium name="The Broad Institute Genomics Platform"/>
            <consortium name="The Broad Institute Genome Sequencing Center for Infectious Disease"/>
            <person name="Wu L."/>
            <person name="Ma J."/>
        </authorList>
    </citation>
    <scope>NUCLEOTIDE SEQUENCE [LARGE SCALE GENOMIC DNA]</scope>
    <source>
        <strain evidence="11">CGMCC 1.12769</strain>
    </source>
</reference>
<dbReference type="CDD" id="cd17574">
    <property type="entry name" value="REC_OmpR"/>
    <property type="match status" value="1"/>
</dbReference>
<dbReference type="InterPro" id="IPR001867">
    <property type="entry name" value="OmpR/PhoB-type_DNA-bd"/>
</dbReference>
<evidence type="ECO:0000256" key="2">
    <source>
        <dbReference type="ARBA" id="ARBA00023012"/>
    </source>
</evidence>
<evidence type="ECO:0000256" key="3">
    <source>
        <dbReference type="ARBA" id="ARBA00023015"/>
    </source>
</evidence>
<dbReference type="InterPro" id="IPR001789">
    <property type="entry name" value="Sig_transdc_resp-reg_receiver"/>
</dbReference>
<feature type="domain" description="Response regulatory" evidence="8">
    <location>
        <begin position="16"/>
        <end position="129"/>
    </location>
</feature>
<dbReference type="Proteomes" id="UP000659344">
    <property type="component" value="Unassembled WGS sequence"/>
</dbReference>
<keyword evidence="4 7" id="KW-0238">DNA-binding</keyword>
<protein>
    <submittedName>
        <fullName evidence="10">DNA-binding response regulator</fullName>
    </submittedName>
</protein>
<dbReference type="EMBL" id="BMFT01000001">
    <property type="protein sequence ID" value="GGH18524.1"/>
    <property type="molecule type" value="Genomic_DNA"/>
</dbReference>
<dbReference type="Gene3D" id="1.10.10.10">
    <property type="entry name" value="Winged helix-like DNA-binding domain superfamily/Winged helix DNA-binding domain"/>
    <property type="match status" value="1"/>
</dbReference>
<dbReference type="InterPro" id="IPR036388">
    <property type="entry name" value="WH-like_DNA-bd_sf"/>
</dbReference>
<evidence type="ECO:0000256" key="6">
    <source>
        <dbReference type="PROSITE-ProRule" id="PRU00169"/>
    </source>
</evidence>
<dbReference type="InterPro" id="IPR039420">
    <property type="entry name" value="WalR-like"/>
</dbReference>
<keyword evidence="2" id="KW-0902">Two-component regulatory system</keyword>
<evidence type="ECO:0000256" key="4">
    <source>
        <dbReference type="ARBA" id="ARBA00023125"/>
    </source>
</evidence>
<dbReference type="CDD" id="cd00383">
    <property type="entry name" value="trans_reg_C"/>
    <property type="match status" value="1"/>
</dbReference>
<evidence type="ECO:0000256" key="7">
    <source>
        <dbReference type="PROSITE-ProRule" id="PRU01091"/>
    </source>
</evidence>
<dbReference type="PROSITE" id="PS51755">
    <property type="entry name" value="OMPR_PHOB"/>
    <property type="match status" value="1"/>
</dbReference>
<sequence length="239" mass="27235">MANGYGLVEGWDQVVDILIIEDNVELATLISDFLLNEGYSVFVTSSGEEGLLYLEENTVKLLLLDIMLPELDGFSVCRTIREKHNLPIIIMSARNGDDNKIIGLELGADDYMEKPFTVNLLTAKVKSHLRRSYDMVENKQLLSDGDLTINRASMTVYLKDEPIVMTSKEYELLVLLMENKGKALRKEWLFETIWGVDSFSELSTLTVHINKLREKIENNPKQPKRIVTVWGVGYKYEAV</sequence>
<evidence type="ECO:0000256" key="5">
    <source>
        <dbReference type="ARBA" id="ARBA00023163"/>
    </source>
</evidence>
<evidence type="ECO:0000259" key="9">
    <source>
        <dbReference type="PROSITE" id="PS51755"/>
    </source>
</evidence>
<dbReference type="Pfam" id="PF00072">
    <property type="entry name" value="Response_reg"/>
    <property type="match status" value="1"/>
</dbReference>
<evidence type="ECO:0000313" key="10">
    <source>
        <dbReference type="EMBL" id="GGH18524.1"/>
    </source>
</evidence>
<proteinExistence type="predicted"/>
<dbReference type="SMART" id="SM00862">
    <property type="entry name" value="Trans_reg_C"/>
    <property type="match status" value="1"/>
</dbReference>
<dbReference type="Gene3D" id="3.40.50.2300">
    <property type="match status" value="1"/>
</dbReference>
<dbReference type="PANTHER" id="PTHR48111">
    <property type="entry name" value="REGULATOR OF RPOS"/>
    <property type="match status" value="1"/>
</dbReference>
<dbReference type="Gene3D" id="6.10.250.690">
    <property type="match status" value="1"/>
</dbReference>
<keyword evidence="11" id="KW-1185">Reference proteome</keyword>
<gene>
    <name evidence="10" type="ORF">GCM10008013_14540</name>
</gene>
<evidence type="ECO:0000256" key="1">
    <source>
        <dbReference type="ARBA" id="ARBA00022553"/>
    </source>
</evidence>
<dbReference type="GO" id="GO:0003677">
    <property type="term" value="F:DNA binding"/>
    <property type="evidence" value="ECO:0007669"/>
    <property type="project" value="UniProtKB-KW"/>
</dbReference>
<name>A0ABQ1YAQ6_9BACL</name>
<dbReference type="Pfam" id="PF00486">
    <property type="entry name" value="Trans_reg_C"/>
    <property type="match status" value="1"/>
</dbReference>
<keyword evidence="3" id="KW-0805">Transcription regulation</keyword>
<feature type="modified residue" description="4-aspartylphosphate" evidence="6">
    <location>
        <position position="65"/>
    </location>
</feature>
<evidence type="ECO:0000259" key="8">
    <source>
        <dbReference type="PROSITE" id="PS50110"/>
    </source>
</evidence>